<reference evidence="2 3" key="1">
    <citation type="submission" date="2024-08" db="EMBL/GenBank/DDBJ databases">
        <title>Mycobacterium servetensis sp. nov., a novel rapid-growing mycobacterial species recovered from a human patient in Zaragoza, Spain.</title>
        <authorList>
            <person name="Tristancho-Baro A.I."/>
            <person name="Buenestado-Serrano S."/>
            <person name="Garcia De Viedma D."/>
            <person name="Milagro-Beamonte A."/>
            <person name="Burillo N."/>
            <person name="Sanz S."/>
            <person name="Lopez-Calleja A.I."/>
            <person name="Penas-Utrilla D."/>
            <person name="Guardingo M."/>
            <person name="Garcia M.J."/>
            <person name="Vinuelas-Bayon J."/>
        </authorList>
    </citation>
    <scope>NUCLEOTIDE SEQUENCE [LARGE SCALE GENOMIC DNA]</scope>
    <source>
        <strain evidence="3">HUMS_12744610</strain>
    </source>
</reference>
<accession>A0ABV4C322</accession>
<keyword evidence="3" id="KW-1185">Reference proteome</keyword>
<dbReference type="EMBL" id="JBGEDP010000001">
    <property type="protein sequence ID" value="MEY8015886.1"/>
    <property type="molecule type" value="Genomic_DNA"/>
</dbReference>
<evidence type="ECO:0000313" key="3">
    <source>
        <dbReference type="Proteomes" id="UP001564760"/>
    </source>
</evidence>
<evidence type="ECO:0000313" key="2">
    <source>
        <dbReference type="EMBL" id="MEY8015886.1"/>
    </source>
</evidence>
<dbReference type="RefSeq" id="WP_369738334.1">
    <property type="nucleotide sequence ID" value="NZ_JBGEDP010000001.1"/>
</dbReference>
<proteinExistence type="predicted"/>
<keyword evidence="1" id="KW-0472">Membrane</keyword>
<keyword evidence="1" id="KW-1133">Transmembrane helix</keyword>
<name>A0ABV4C322_9MYCO</name>
<feature type="transmembrane region" description="Helical" evidence="1">
    <location>
        <begin position="54"/>
        <end position="87"/>
    </location>
</feature>
<sequence>MNADMQPGCGAAFVDAEGVPFVKLMPVSRGNGHPPQQFIYQPALVKVPGGVTVVAVLIGAALLGVVGALIAIPVAAALQLLVCELFFPTLDEA</sequence>
<comment type="caution">
    <text evidence="2">The sequence shown here is derived from an EMBL/GenBank/DDBJ whole genome shotgun (WGS) entry which is preliminary data.</text>
</comment>
<gene>
    <name evidence="2" type="ORF">AB8998_13140</name>
</gene>
<dbReference type="Proteomes" id="UP001564760">
    <property type="component" value="Unassembled WGS sequence"/>
</dbReference>
<protein>
    <recommendedName>
        <fullName evidence="4">AI-2E family transporter</fullName>
    </recommendedName>
</protein>
<evidence type="ECO:0000256" key="1">
    <source>
        <dbReference type="SAM" id="Phobius"/>
    </source>
</evidence>
<evidence type="ECO:0008006" key="4">
    <source>
        <dbReference type="Google" id="ProtNLM"/>
    </source>
</evidence>
<organism evidence="2 3">
    <name type="scientific">Mycobacterium servetii</name>
    <dbReference type="NCBI Taxonomy" id="3237418"/>
    <lineage>
        <taxon>Bacteria</taxon>
        <taxon>Bacillati</taxon>
        <taxon>Actinomycetota</taxon>
        <taxon>Actinomycetes</taxon>
        <taxon>Mycobacteriales</taxon>
        <taxon>Mycobacteriaceae</taxon>
        <taxon>Mycobacterium</taxon>
    </lineage>
</organism>
<keyword evidence="1" id="KW-0812">Transmembrane</keyword>